<dbReference type="EMBL" id="JANPWZ010000011">
    <property type="protein sequence ID" value="KAJ3580379.1"/>
    <property type="molecule type" value="Genomic_DNA"/>
</dbReference>
<comment type="caution">
    <text evidence="1">The sequence shown here is derived from an EMBL/GenBank/DDBJ whole genome shotgun (WGS) entry which is preliminary data.</text>
</comment>
<sequence>MWLQQDPMLTAHDPCKNYQEEREYDLALRDPNRCFGQGTKEDPLVVWLARPRHLKRDLVWKHNNFAKSIAKMLGCTHTWIIKTATNKKYGRDADGRRHLTNTRACTETSDTPHRSKRYILEHTDMHIELRLGTDLYDCRLSARAYVVLDKRKNPDGYMTELGRRFNRKGMGRQLEFQRWDNPRTRVLSREPIRLGPNWNAHANVGPYLDTYRPSKASANVECTPRNVNPPTREFVDKLGFCGGGMSDEMRAMVRRCHVDYGVYQRLHDELVSSEDPSLEDIAELQLLREHLVTTKREIYRETKGILV</sequence>
<dbReference type="Proteomes" id="UP001148614">
    <property type="component" value="Unassembled WGS sequence"/>
</dbReference>
<accession>A0A9W8NNZ9</accession>
<dbReference type="AlphaFoldDB" id="A0A9W8NNZ9"/>
<keyword evidence="2" id="KW-1185">Reference proteome</keyword>
<organism evidence="1 2">
    <name type="scientific">Xylaria arbuscula</name>
    <dbReference type="NCBI Taxonomy" id="114810"/>
    <lineage>
        <taxon>Eukaryota</taxon>
        <taxon>Fungi</taxon>
        <taxon>Dikarya</taxon>
        <taxon>Ascomycota</taxon>
        <taxon>Pezizomycotina</taxon>
        <taxon>Sordariomycetes</taxon>
        <taxon>Xylariomycetidae</taxon>
        <taxon>Xylariales</taxon>
        <taxon>Xylariaceae</taxon>
        <taxon>Xylaria</taxon>
    </lineage>
</organism>
<protein>
    <submittedName>
        <fullName evidence="1">Uncharacterized protein</fullName>
    </submittedName>
</protein>
<proteinExistence type="predicted"/>
<evidence type="ECO:0000313" key="1">
    <source>
        <dbReference type="EMBL" id="KAJ3580379.1"/>
    </source>
</evidence>
<gene>
    <name evidence="1" type="ORF">NPX13_g191</name>
</gene>
<evidence type="ECO:0000313" key="2">
    <source>
        <dbReference type="Proteomes" id="UP001148614"/>
    </source>
</evidence>
<reference evidence="1" key="1">
    <citation type="submission" date="2022-07" db="EMBL/GenBank/DDBJ databases">
        <title>Genome Sequence of Xylaria arbuscula.</title>
        <authorList>
            <person name="Buettner E."/>
        </authorList>
    </citation>
    <scope>NUCLEOTIDE SEQUENCE</scope>
    <source>
        <strain evidence="1">VT107</strain>
    </source>
</reference>
<name>A0A9W8NNZ9_9PEZI</name>